<organism evidence="16 17">
    <name type="scientific">Noviherbaspirillum humi</name>
    <dbReference type="NCBI Taxonomy" id="1688639"/>
    <lineage>
        <taxon>Bacteria</taxon>
        <taxon>Pseudomonadati</taxon>
        <taxon>Pseudomonadota</taxon>
        <taxon>Betaproteobacteria</taxon>
        <taxon>Burkholderiales</taxon>
        <taxon>Oxalobacteraceae</taxon>
        <taxon>Noviherbaspirillum</taxon>
    </lineage>
</organism>
<dbReference type="OrthoDB" id="9790598at2"/>
<evidence type="ECO:0000256" key="7">
    <source>
        <dbReference type="ARBA" id="ARBA00022692"/>
    </source>
</evidence>
<evidence type="ECO:0000256" key="11">
    <source>
        <dbReference type="ARBA" id="ARBA00023004"/>
    </source>
</evidence>
<accession>A0A239M6J2</accession>
<evidence type="ECO:0000313" key="17">
    <source>
        <dbReference type="Proteomes" id="UP000198284"/>
    </source>
</evidence>
<dbReference type="GO" id="GO:0005886">
    <property type="term" value="C:plasma membrane"/>
    <property type="evidence" value="ECO:0007669"/>
    <property type="project" value="UniProtKB-SubCell"/>
</dbReference>
<dbReference type="PANTHER" id="PTHR30074:SF6">
    <property type="entry name" value="FORMATE DEHYDROGENASE GAMMA SUBUNIT"/>
    <property type="match status" value="1"/>
</dbReference>
<evidence type="ECO:0000256" key="2">
    <source>
        <dbReference type="ARBA" id="ARBA00004651"/>
    </source>
</evidence>
<dbReference type="GO" id="GO:0022904">
    <property type="term" value="P:respiratory electron transport chain"/>
    <property type="evidence" value="ECO:0007669"/>
    <property type="project" value="InterPro"/>
</dbReference>
<evidence type="ECO:0000256" key="9">
    <source>
        <dbReference type="ARBA" id="ARBA00022982"/>
    </source>
</evidence>
<keyword evidence="17" id="KW-1185">Reference proteome</keyword>
<comment type="similarity">
    <text evidence="3">Belongs to the formate dehydrogenase gamma subunit family.</text>
</comment>
<dbReference type="GO" id="GO:0009055">
    <property type="term" value="F:electron transfer activity"/>
    <property type="evidence" value="ECO:0007669"/>
    <property type="project" value="InterPro"/>
</dbReference>
<dbReference type="EMBL" id="FZOT01000032">
    <property type="protein sequence ID" value="SNT37772.1"/>
    <property type="molecule type" value="Genomic_DNA"/>
</dbReference>
<name>A0A239M6J2_9BURK</name>
<keyword evidence="9" id="KW-0249">Electron transport</keyword>
<feature type="domain" description="Cytochrome b561 bacterial/Ni-hydrogenase" evidence="15">
    <location>
        <begin position="150"/>
        <end position="321"/>
    </location>
</feature>
<dbReference type="InterPro" id="IPR011577">
    <property type="entry name" value="Cyt_b561_bac/Ni-Hgenase"/>
</dbReference>
<protein>
    <submittedName>
        <fullName evidence="16">Formate dehydrogenase subunit gamma</fullName>
    </submittedName>
</protein>
<keyword evidence="8" id="KW-0479">Metal-binding</keyword>
<dbReference type="GO" id="GO:0015944">
    <property type="term" value="P:formate oxidation"/>
    <property type="evidence" value="ECO:0007669"/>
    <property type="project" value="TreeGrafter"/>
</dbReference>
<evidence type="ECO:0000313" key="16">
    <source>
        <dbReference type="EMBL" id="SNT37772.1"/>
    </source>
</evidence>
<dbReference type="Gene3D" id="1.20.950.20">
    <property type="entry name" value="Transmembrane di-heme cytochromes, Chain C"/>
    <property type="match status" value="1"/>
</dbReference>
<sequence>MRNHRIPALPRQRLQFLLLSMLLTLVALLLWLPARAAVPNEDAVPAYAEEQTILQQEKDAPQPGWDSAASGKRHFDRHYLIPPGNHSSNQGEQELILQRGGNTWRTLRNGPIASIAGVLLLVVPLLIFGFYQAVGPARLDRPESGRRIQRFSSWDRTIHWATAISFLVLAISGLIILFGKKVLIPIMGHVAFSWLAIISKYLHNFVGPLFVLCTIAMFITYLRRNFFNRYDWLWVRKGGGLLTHEHVPAGYFNAGEKVWFWGGVVLLGLIMSISGLVLNFVNFGQTRYITQWANYFHLAAGALYMAAAMGHIYIGTWGTPGAYDGMRHGTVDEEWARAHHALWYEHVTGQRAGPADPLPPGTPTHPRTSH</sequence>
<dbReference type="Proteomes" id="UP000198284">
    <property type="component" value="Unassembled WGS sequence"/>
</dbReference>
<comment type="subcellular location">
    <subcellularLocation>
        <location evidence="2">Cell membrane</location>
        <topology evidence="2">Multi-pass membrane protein</topology>
    </subcellularLocation>
</comment>
<evidence type="ECO:0000256" key="14">
    <source>
        <dbReference type="SAM" id="Phobius"/>
    </source>
</evidence>
<dbReference type="InterPro" id="IPR051817">
    <property type="entry name" value="FDH_cytochrome_b556_subunit"/>
</dbReference>
<keyword evidence="10 14" id="KW-1133">Transmembrane helix</keyword>
<evidence type="ECO:0000259" key="15">
    <source>
        <dbReference type="Pfam" id="PF01292"/>
    </source>
</evidence>
<reference evidence="16 17" key="1">
    <citation type="submission" date="2017-06" db="EMBL/GenBank/DDBJ databases">
        <authorList>
            <person name="Kim H.J."/>
            <person name="Triplett B.A."/>
        </authorList>
    </citation>
    <scope>NUCLEOTIDE SEQUENCE [LARGE SCALE GENOMIC DNA]</scope>
    <source>
        <strain evidence="16 17">U15</strain>
    </source>
</reference>
<evidence type="ECO:0000256" key="3">
    <source>
        <dbReference type="ARBA" id="ARBA00010747"/>
    </source>
</evidence>
<feature type="transmembrane region" description="Helical" evidence="14">
    <location>
        <begin position="158"/>
        <end position="176"/>
    </location>
</feature>
<evidence type="ECO:0000256" key="10">
    <source>
        <dbReference type="ARBA" id="ARBA00022989"/>
    </source>
</evidence>
<dbReference type="Pfam" id="PF01292">
    <property type="entry name" value="Ni_hydr_CYTB"/>
    <property type="match status" value="1"/>
</dbReference>
<keyword evidence="12 14" id="KW-0472">Membrane</keyword>
<dbReference type="GO" id="GO:0036397">
    <property type="term" value="F:formate dehydrogenase (quinone) activity"/>
    <property type="evidence" value="ECO:0007669"/>
    <property type="project" value="TreeGrafter"/>
</dbReference>
<feature type="transmembrane region" description="Helical" evidence="14">
    <location>
        <begin position="205"/>
        <end position="222"/>
    </location>
</feature>
<keyword evidence="6" id="KW-0349">Heme</keyword>
<proteinExistence type="inferred from homology"/>
<dbReference type="GO" id="GO:0009326">
    <property type="term" value="C:formate dehydrogenase complex"/>
    <property type="evidence" value="ECO:0007669"/>
    <property type="project" value="InterPro"/>
</dbReference>
<evidence type="ECO:0000256" key="1">
    <source>
        <dbReference type="ARBA" id="ARBA00001971"/>
    </source>
</evidence>
<evidence type="ECO:0000256" key="6">
    <source>
        <dbReference type="ARBA" id="ARBA00022617"/>
    </source>
</evidence>
<dbReference type="SUPFAM" id="SSF81342">
    <property type="entry name" value="Transmembrane di-heme cytochromes"/>
    <property type="match status" value="1"/>
</dbReference>
<keyword evidence="11" id="KW-0408">Iron</keyword>
<dbReference type="InterPro" id="IPR006471">
    <property type="entry name" value="Formate_DH_gsu"/>
</dbReference>
<dbReference type="AlphaFoldDB" id="A0A239M6J2"/>
<dbReference type="RefSeq" id="WP_089401818.1">
    <property type="nucleotide sequence ID" value="NZ_FZOT01000032.1"/>
</dbReference>
<evidence type="ECO:0000256" key="13">
    <source>
        <dbReference type="SAM" id="MobiDB-lite"/>
    </source>
</evidence>
<dbReference type="PANTHER" id="PTHR30074">
    <property type="entry name" value="FORMATE DEHYDROGENASE, NITRATE-INDUCIBLE, CYTOCHROME B556 FDN SUBUNIT"/>
    <property type="match status" value="1"/>
</dbReference>
<dbReference type="GO" id="GO:0008863">
    <property type="term" value="F:formate dehydrogenase (NAD+) activity"/>
    <property type="evidence" value="ECO:0007669"/>
    <property type="project" value="InterPro"/>
</dbReference>
<dbReference type="InterPro" id="IPR016174">
    <property type="entry name" value="Di-haem_cyt_TM"/>
</dbReference>
<keyword evidence="7 14" id="KW-0812">Transmembrane</keyword>
<feature type="transmembrane region" description="Helical" evidence="14">
    <location>
        <begin position="293"/>
        <end position="314"/>
    </location>
</feature>
<evidence type="ECO:0000256" key="4">
    <source>
        <dbReference type="ARBA" id="ARBA00022448"/>
    </source>
</evidence>
<evidence type="ECO:0000256" key="8">
    <source>
        <dbReference type="ARBA" id="ARBA00022723"/>
    </source>
</evidence>
<keyword evidence="5" id="KW-1003">Cell membrane</keyword>
<dbReference type="GO" id="GO:0009061">
    <property type="term" value="P:anaerobic respiration"/>
    <property type="evidence" value="ECO:0007669"/>
    <property type="project" value="TreeGrafter"/>
</dbReference>
<feature type="region of interest" description="Disordered" evidence="13">
    <location>
        <begin position="350"/>
        <end position="370"/>
    </location>
</feature>
<dbReference type="GO" id="GO:0046872">
    <property type="term" value="F:metal ion binding"/>
    <property type="evidence" value="ECO:0007669"/>
    <property type="project" value="UniProtKB-KW"/>
</dbReference>
<evidence type="ECO:0000256" key="5">
    <source>
        <dbReference type="ARBA" id="ARBA00022475"/>
    </source>
</evidence>
<feature type="transmembrane region" description="Helical" evidence="14">
    <location>
        <begin position="258"/>
        <end position="281"/>
    </location>
</feature>
<feature type="transmembrane region" description="Helical" evidence="14">
    <location>
        <begin position="112"/>
        <end position="137"/>
    </location>
</feature>
<comment type="cofactor">
    <cofactor evidence="1">
        <name>heme</name>
        <dbReference type="ChEBI" id="CHEBI:30413"/>
    </cofactor>
</comment>
<gene>
    <name evidence="16" type="ORF">SAMN06265795_1328</name>
</gene>
<dbReference type="NCBIfam" id="TIGR01583">
    <property type="entry name" value="formate-DH-gamm"/>
    <property type="match status" value="1"/>
</dbReference>
<keyword evidence="4" id="KW-0813">Transport</keyword>
<evidence type="ECO:0000256" key="12">
    <source>
        <dbReference type="ARBA" id="ARBA00023136"/>
    </source>
</evidence>